<dbReference type="STRING" id="1144748.KS2013_28"/>
<dbReference type="EMBL" id="CP012418">
    <property type="protein sequence ID" value="AOE48760.1"/>
    <property type="molecule type" value="Genomic_DNA"/>
</dbReference>
<accession>A0A1B3B7J3</accession>
<dbReference type="OrthoDB" id="6380601at2"/>
<protein>
    <recommendedName>
        <fullName evidence="3">DUF560 domain-containing protein</fullName>
    </recommendedName>
</protein>
<dbReference type="KEGG" id="ksd:KS2013_28"/>
<name>A0A1B3B7J3_9GAMM</name>
<evidence type="ECO:0000313" key="1">
    <source>
        <dbReference type="EMBL" id="AOE48760.1"/>
    </source>
</evidence>
<keyword evidence="2" id="KW-1185">Reference proteome</keyword>
<organism evidence="1 2">
    <name type="scientific">Kangiella sediminilitoris</name>
    <dbReference type="NCBI Taxonomy" id="1144748"/>
    <lineage>
        <taxon>Bacteria</taxon>
        <taxon>Pseudomonadati</taxon>
        <taxon>Pseudomonadota</taxon>
        <taxon>Gammaproteobacteria</taxon>
        <taxon>Kangiellales</taxon>
        <taxon>Kangiellaceae</taxon>
        <taxon>Kangiella</taxon>
    </lineage>
</organism>
<dbReference type="Proteomes" id="UP000094147">
    <property type="component" value="Chromosome"/>
</dbReference>
<sequence length="298" mass="34108">MKISLLTLTLLTVCQPALSKIKSDYEGTIEVGALYNSELVVEEIDQYSPSGDTARYLSLDLGGEWTFDDRFNAKAGFNVSDSDYHDSDTFDLTLQRIYGDLSYEFTELTIGVSQHDINAELADNDFLDMSRSSFYLSKLFNNSIFVRTEAINIDKTFDTLPDRNADNDAIGVDTYFFYNQAKSFFSVGYSSEKERASASEYSYDGDNYRATFSNKFGGEHSQRIQLQWRYYDRDYKSEFPVINTARSDSRNTLKLVWDFYFTPQFALSSTLENTESSSNFESADYTANEVSLLFRVEL</sequence>
<evidence type="ECO:0008006" key="3">
    <source>
        <dbReference type="Google" id="ProtNLM"/>
    </source>
</evidence>
<dbReference type="RefSeq" id="WP_068988234.1">
    <property type="nucleotide sequence ID" value="NZ_CP012418.1"/>
</dbReference>
<reference evidence="2" key="1">
    <citation type="submission" date="2015-08" db="EMBL/GenBank/DDBJ databases">
        <authorList>
            <person name="Kim K.M."/>
        </authorList>
    </citation>
    <scope>NUCLEOTIDE SEQUENCE [LARGE SCALE GENOMIC DNA]</scope>
    <source>
        <strain evidence="2">KCTC 23892</strain>
    </source>
</reference>
<evidence type="ECO:0000313" key="2">
    <source>
        <dbReference type="Proteomes" id="UP000094147"/>
    </source>
</evidence>
<proteinExistence type="predicted"/>
<gene>
    <name evidence="1" type="ORF">KS2013_28</name>
</gene>
<dbReference type="AlphaFoldDB" id="A0A1B3B7J3"/>